<evidence type="ECO:0000313" key="1">
    <source>
        <dbReference type="EMBL" id="ABC74916.1"/>
    </source>
</evidence>
<accession>Q0ZP38</accession>
<dbReference type="GeneID" id="4179098"/>
<keyword evidence="2" id="KW-1185">Reference proteome</keyword>
<evidence type="ECO:0000313" key="2">
    <source>
        <dbReference type="Proteomes" id="UP000242804"/>
    </source>
</evidence>
<sequence>MNIFGKKKKCVYVVINKWLPWHREPDTYHVGVAKNDNLVQVQILSTDADIYNEILIGRLYMMDIEKGISTNNVPFIKILQAVLITQAPRFDIIADKIVLPSYETKMRTVLAEIVFDESYVVNKPGCVDLEIALNICIEIKDIVYKCRLNIENLTSNNLMIYDNAQSINQFFKNIHNCQYLLLRNVIINKTSVVENKFLYKIILQEFLTQLIFHENVSTLDSESLRTQADVLKTTQQILNLNTAYDVRVFESKFMPIFVDRCMILTLSSNNTTTIEIKNHGNILQLQKEITACIDKNITYICDVIDYKYVLRGINCIDGENFYTKFTLY</sequence>
<dbReference type="KEGG" id="vg:4179098"/>
<protein>
    <submittedName>
        <fullName evidence="1">Uncharacterized protein</fullName>
    </submittedName>
</protein>
<dbReference type="RefSeq" id="YP_667890.1">
    <property type="nucleotide sequence ID" value="NC_008252.1"/>
</dbReference>
<dbReference type="Proteomes" id="UP000242804">
    <property type="component" value="Segment"/>
</dbReference>
<organism evidence="1 2">
    <name type="scientific">Neodiprion abietis nucleopolyhedrovirus</name>
    <dbReference type="NCBI Taxonomy" id="204507"/>
    <lineage>
        <taxon>Viruses</taxon>
        <taxon>Viruses incertae sedis</taxon>
        <taxon>Naldaviricetes</taxon>
        <taxon>Lefavirales</taxon>
        <taxon>Baculoviridae</taxon>
        <taxon>Gammabaculovirus</taxon>
        <taxon>Gammabaculovirus neabietis</taxon>
    </lineage>
</organism>
<name>Q0ZP38_9CBAC</name>
<reference evidence="1 2" key="1">
    <citation type="journal article" date="2006" name="J. Virol.">
        <title>Sequence analysis and organization of the Neodiprion abietis nucleopolyhedrovirus genome.</title>
        <authorList>
            <person name="Duffy S.P."/>
            <person name="Young A.M."/>
            <person name="Morin B."/>
            <person name="Lucarotti C.J."/>
            <person name="Koop B.F."/>
            <person name="Levin D.B."/>
        </authorList>
    </citation>
    <scope>NUCLEOTIDE SEQUENCE [LARGE SCALE GENOMIC DNA]</scope>
</reference>
<dbReference type="OrthoDB" id="29923at10239"/>
<dbReference type="EMBL" id="DQ317692">
    <property type="protein sequence ID" value="ABC74916.1"/>
    <property type="molecule type" value="Genomic_DNA"/>
</dbReference>
<proteinExistence type="predicted"/>